<gene>
    <name evidence="2" type="ORF">ABIQ69_05260</name>
</gene>
<feature type="region of interest" description="Disordered" evidence="1">
    <location>
        <begin position="94"/>
        <end position="116"/>
    </location>
</feature>
<reference evidence="2" key="1">
    <citation type="submission" date="2024-05" db="EMBL/GenBank/DDBJ databases">
        <authorList>
            <person name="Yu L."/>
        </authorList>
    </citation>
    <scope>NUCLEOTIDE SEQUENCE</scope>
    <source>
        <strain evidence="2">G08B096</strain>
    </source>
</reference>
<organism evidence="2">
    <name type="scientific">Agromyces sp. G08B096</name>
    <dbReference type="NCBI Taxonomy" id="3156399"/>
    <lineage>
        <taxon>Bacteria</taxon>
        <taxon>Bacillati</taxon>
        <taxon>Actinomycetota</taxon>
        <taxon>Actinomycetes</taxon>
        <taxon>Micrococcales</taxon>
        <taxon>Microbacteriaceae</taxon>
        <taxon>Agromyces</taxon>
    </lineage>
</organism>
<evidence type="ECO:0000256" key="1">
    <source>
        <dbReference type="SAM" id="MobiDB-lite"/>
    </source>
</evidence>
<dbReference type="EMBL" id="CP158374">
    <property type="protein sequence ID" value="XBX83328.1"/>
    <property type="molecule type" value="Genomic_DNA"/>
</dbReference>
<dbReference type="RefSeq" id="WP_350349331.1">
    <property type="nucleotide sequence ID" value="NZ_CP158374.1"/>
</dbReference>
<protein>
    <submittedName>
        <fullName evidence="2">Uncharacterized protein</fullName>
    </submittedName>
</protein>
<evidence type="ECO:0000313" key="2">
    <source>
        <dbReference type="EMBL" id="XBX83328.1"/>
    </source>
</evidence>
<dbReference type="AlphaFoldDB" id="A0AAU7WA39"/>
<proteinExistence type="predicted"/>
<name>A0AAU7WA39_9MICO</name>
<accession>A0AAU7WA39</accession>
<sequence length="116" mass="12193">MQRIHYAGGEVVTGTAIAKELMDLAEALAKHRTAESVEIPVRTASGALSRATLLVGPASQLVSEPLEADDGDELVDEHAVDELRRRVAAITSRPVVGPPGLADPAGVEGEFDWPEA</sequence>